<reference evidence="1" key="2">
    <citation type="journal article" date="2023" name="Microbiol Resour">
        <title>Decontamination and Annotation of the Draft Genome Sequence of the Oomycete Lagenidium giganteum ARSEF 373.</title>
        <authorList>
            <person name="Morgan W.R."/>
            <person name="Tartar A."/>
        </authorList>
    </citation>
    <scope>NUCLEOTIDE SEQUENCE</scope>
    <source>
        <strain evidence="1">ARSEF 373</strain>
    </source>
</reference>
<proteinExistence type="predicted"/>
<evidence type="ECO:0008006" key="3">
    <source>
        <dbReference type="Google" id="ProtNLM"/>
    </source>
</evidence>
<dbReference type="AlphaFoldDB" id="A0AAV2YF33"/>
<reference evidence="1" key="1">
    <citation type="submission" date="2022-11" db="EMBL/GenBank/DDBJ databases">
        <authorList>
            <person name="Morgan W.R."/>
            <person name="Tartar A."/>
        </authorList>
    </citation>
    <scope>NUCLEOTIDE SEQUENCE</scope>
    <source>
        <strain evidence="1">ARSEF 373</strain>
    </source>
</reference>
<sequence>MTLKQITPDQVASFTYEAVEAKALQDARAIVDDVRANGLPALRAQAARLGDIASPDQDILIPKEALKAA</sequence>
<protein>
    <recommendedName>
        <fullName evidence="3">Histidinol dehydrogenase</fullName>
    </recommendedName>
</protein>
<feature type="non-terminal residue" evidence="1">
    <location>
        <position position="69"/>
    </location>
</feature>
<dbReference type="Proteomes" id="UP001146120">
    <property type="component" value="Unassembled WGS sequence"/>
</dbReference>
<accession>A0AAV2YF33</accession>
<evidence type="ECO:0000313" key="2">
    <source>
        <dbReference type="Proteomes" id="UP001146120"/>
    </source>
</evidence>
<dbReference type="EMBL" id="DAKRPA010000398">
    <property type="protein sequence ID" value="DAZ92696.1"/>
    <property type="molecule type" value="Genomic_DNA"/>
</dbReference>
<name>A0AAV2YF33_9STRA</name>
<gene>
    <name evidence="1" type="ORF">N0F65_009593</name>
</gene>
<comment type="caution">
    <text evidence="1">The sequence shown here is derived from an EMBL/GenBank/DDBJ whole genome shotgun (WGS) entry which is preliminary data.</text>
</comment>
<keyword evidence="2" id="KW-1185">Reference proteome</keyword>
<organism evidence="1 2">
    <name type="scientific">Lagenidium giganteum</name>
    <dbReference type="NCBI Taxonomy" id="4803"/>
    <lineage>
        <taxon>Eukaryota</taxon>
        <taxon>Sar</taxon>
        <taxon>Stramenopiles</taxon>
        <taxon>Oomycota</taxon>
        <taxon>Peronosporomycetes</taxon>
        <taxon>Pythiales</taxon>
        <taxon>Pythiaceae</taxon>
    </lineage>
</organism>
<evidence type="ECO:0000313" key="1">
    <source>
        <dbReference type="EMBL" id="DAZ92696.1"/>
    </source>
</evidence>